<evidence type="ECO:0000313" key="2">
    <source>
        <dbReference type="Proteomes" id="UP000308600"/>
    </source>
</evidence>
<evidence type="ECO:0000313" key="1">
    <source>
        <dbReference type="EMBL" id="TFK68104.1"/>
    </source>
</evidence>
<accession>A0ACD3AS78</accession>
<keyword evidence="2" id="KW-1185">Reference proteome</keyword>
<name>A0ACD3AS78_9AGAR</name>
<gene>
    <name evidence="1" type="ORF">BDN72DRAFT_61342</name>
</gene>
<sequence length="513" mass="57813">MNSTTQAFASAQSFESIFRTLAYGLVALVVVTQLQRWFNQRNYLRDVPSPGGASWIWGHEKQVWEATIGAQYTQWFDKLQTHVMKIRGAFQKPDILVLADPQAITYIMQKRVYDWPHSEIVRPRIARLLGKSLGWVEGESEHKRMRHLVAPSLSPEAIKNGAQQIFSASDDLANSLEQHITANNGFAKISIIDWANQGTINVIGRFGFGHDFDGGTSDDAKKIMGAWRKMAIMGISPRGFVALMLLRRFPILNSLPLKALKAQGDVRLTIHSGIAKELLRRNRDLTSDGNDLLSRLLGAHESGKISTEELMDHISMFIMAGSETTSQTLGYAVWELAKNPHYQARLREEVMSFSSSPSYEELQTKMPFMDAFTRETLRMHPAAPYMERVASVDDVLPLRYPIIRKDGTTVNEIHTKAGQTVIIPVFSINRDSGVWGDGNEFRPDRWLEPLPPLDNLTKALFQFKAILFTLVRRFEWSDTGVQIKNKVTSSIQPLVIGEEEKGPQLPVGVKILQ</sequence>
<dbReference type="EMBL" id="ML208359">
    <property type="protein sequence ID" value="TFK68104.1"/>
    <property type="molecule type" value="Genomic_DNA"/>
</dbReference>
<proteinExistence type="predicted"/>
<dbReference type="Proteomes" id="UP000308600">
    <property type="component" value="Unassembled WGS sequence"/>
</dbReference>
<organism evidence="1 2">
    <name type="scientific">Pluteus cervinus</name>
    <dbReference type="NCBI Taxonomy" id="181527"/>
    <lineage>
        <taxon>Eukaryota</taxon>
        <taxon>Fungi</taxon>
        <taxon>Dikarya</taxon>
        <taxon>Basidiomycota</taxon>
        <taxon>Agaricomycotina</taxon>
        <taxon>Agaricomycetes</taxon>
        <taxon>Agaricomycetidae</taxon>
        <taxon>Agaricales</taxon>
        <taxon>Pluteineae</taxon>
        <taxon>Pluteaceae</taxon>
        <taxon>Pluteus</taxon>
    </lineage>
</organism>
<protein>
    <submittedName>
        <fullName evidence="1">Cytochrome P450</fullName>
    </submittedName>
</protein>
<reference evidence="1 2" key="1">
    <citation type="journal article" date="2019" name="Nat. Ecol. Evol.">
        <title>Megaphylogeny resolves global patterns of mushroom evolution.</title>
        <authorList>
            <person name="Varga T."/>
            <person name="Krizsan K."/>
            <person name="Foldi C."/>
            <person name="Dima B."/>
            <person name="Sanchez-Garcia M."/>
            <person name="Sanchez-Ramirez S."/>
            <person name="Szollosi G.J."/>
            <person name="Szarkandi J.G."/>
            <person name="Papp V."/>
            <person name="Albert L."/>
            <person name="Andreopoulos W."/>
            <person name="Angelini C."/>
            <person name="Antonin V."/>
            <person name="Barry K.W."/>
            <person name="Bougher N.L."/>
            <person name="Buchanan P."/>
            <person name="Buyck B."/>
            <person name="Bense V."/>
            <person name="Catcheside P."/>
            <person name="Chovatia M."/>
            <person name="Cooper J."/>
            <person name="Damon W."/>
            <person name="Desjardin D."/>
            <person name="Finy P."/>
            <person name="Geml J."/>
            <person name="Haridas S."/>
            <person name="Hughes K."/>
            <person name="Justo A."/>
            <person name="Karasinski D."/>
            <person name="Kautmanova I."/>
            <person name="Kiss B."/>
            <person name="Kocsube S."/>
            <person name="Kotiranta H."/>
            <person name="LaButti K.M."/>
            <person name="Lechner B.E."/>
            <person name="Liimatainen K."/>
            <person name="Lipzen A."/>
            <person name="Lukacs Z."/>
            <person name="Mihaltcheva S."/>
            <person name="Morgado L.N."/>
            <person name="Niskanen T."/>
            <person name="Noordeloos M.E."/>
            <person name="Ohm R.A."/>
            <person name="Ortiz-Santana B."/>
            <person name="Ovrebo C."/>
            <person name="Racz N."/>
            <person name="Riley R."/>
            <person name="Savchenko A."/>
            <person name="Shiryaev A."/>
            <person name="Soop K."/>
            <person name="Spirin V."/>
            <person name="Szebenyi C."/>
            <person name="Tomsovsky M."/>
            <person name="Tulloss R.E."/>
            <person name="Uehling J."/>
            <person name="Grigoriev I.V."/>
            <person name="Vagvolgyi C."/>
            <person name="Papp T."/>
            <person name="Martin F.M."/>
            <person name="Miettinen O."/>
            <person name="Hibbett D.S."/>
            <person name="Nagy L.G."/>
        </authorList>
    </citation>
    <scope>NUCLEOTIDE SEQUENCE [LARGE SCALE GENOMIC DNA]</scope>
    <source>
        <strain evidence="1 2">NL-1719</strain>
    </source>
</reference>